<sequence>MIFKTIKIPHKFFLVVIIGFFVFQNNSVSASREPLMRVLISKGNNLRIRSDRSIPLTIKGQNFSNKKVKGLTLKKESNRTKIFFDKNKQKIYDLNNESKIIVKSTDERGIWVGQKRYSGIISVLILDSEILVINILGIEKYLSSVVGSEMPTKWPLEALKAQAIASRTYALKQKGNELYDIDSTQKNQVYNGLESRTFKTLRAVRTTRSLVLTYKNKLINALFHSSSGGMTENSQDVWNNEYPYLSSVKDFDTYNPKLRWQKKFSHQDLERFFPEIGGIKKIEIIDITNSGRVKNIKLIGNYGSNKISGVDFRKKLNLKSNFIRFKLIEDKKNLSDNDNSSFPIEKNLIVIGRGSGHGVGMSQWGANFMASKGIKAERILKHFYKGVRIEPFNKKFL</sequence>
<dbReference type="GeneID" id="60200617"/>
<dbReference type="EMBL" id="CP000552">
    <property type="protein sequence ID" value="ABM72716.1"/>
    <property type="molecule type" value="Genomic_DNA"/>
</dbReference>
<dbReference type="GO" id="GO:0030288">
    <property type="term" value="C:outer membrane-bounded periplasmic space"/>
    <property type="evidence" value="ECO:0007669"/>
    <property type="project" value="TreeGrafter"/>
</dbReference>
<evidence type="ECO:0000259" key="1">
    <source>
        <dbReference type="Pfam" id="PF08486"/>
    </source>
</evidence>
<dbReference type="STRING" id="167542.P9515_15091"/>
<organism evidence="2 3">
    <name type="scientific">Prochlorococcus marinus (strain MIT 9515)</name>
    <dbReference type="NCBI Taxonomy" id="167542"/>
    <lineage>
        <taxon>Bacteria</taxon>
        <taxon>Bacillati</taxon>
        <taxon>Cyanobacteriota</taxon>
        <taxon>Cyanophyceae</taxon>
        <taxon>Synechococcales</taxon>
        <taxon>Prochlorococcaceae</taxon>
        <taxon>Prochlorococcus</taxon>
    </lineage>
</organism>
<dbReference type="AlphaFoldDB" id="A2BY55"/>
<evidence type="ECO:0000313" key="2">
    <source>
        <dbReference type="EMBL" id="ABM72716.1"/>
    </source>
</evidence>
<dbReference type="Proteomes" id="UP000001589">
    <property type="component" value="Chromosome"/>
</dbReference>
<accession>A2BY55</accession>
<reference evidence="2 3" key="1">
    <citation type="journal article" date="2007" name="PLoS Genet.">
        <title>Patterns and implications of gene gain and loss in the evolution of Prochlorococcus.</title>
        <authorList>
            <person name="Kettler G.C."/>
            <person name="Martiny A.C."/>
            <person name="Huang K."/>
            <person name="Zucker J."/>
            <person name="Coleman M.L."/>
            <person name="Rodrigue S."/>
            <person name="Chen F."/>
            <person name="Lapidus A."/>
            <person name="Ferriera S."/>
            <person name="Johnson J."/>
            <person name="Steglich C."/>
            <person name="Church G.M."/>
            <person name="Richardson P."/>
            <person name="Chisholm S.W."/>
        </authorList>
    </citation>
    <scope>NUCLEOTIDE SEQUENCE [LARGE SCALE GENOMIC DNA]</scope>
    <source>
        <strain evidence="2 3">MIT 9515</strain>
    </source>
</reference>
<dbReference type="PANTHER" id="PTHR30032">
    <property type="entry name" value="N-ACETYLMURAMOYL-L-ALANINE AMIDASE-RELATED"/>
    <property type="match status" value="1"/>
</dbReference>
<dbReference type="InterPro" id="IPR051922">
    <property type="entry name" value="Bact_Sporulation_Assoc"/>
</dbReference>
<dbReference type="PANTHER" id="PTHR30032:SF4">
    <property type="entry name" value="AMIDASE ENHANCER"/>
    <property type="match status" value="1"/>
</dbReference>
<evidence type="ECO:0000313" key="3">
    <source>
        <dbReference type="Proteomes" id="UP000001589"/>
    </source>
</evidence>
<name>A2BY55_PROM5</name>
<protein>
    <submittedName>
        <fullName evidence="2">Possible sporulation protein SpoIID</fullName>
    </submittedName>
</protein>
<proteinExistence type="predicted"/>
<feature type="domain" description="Sporulation stage II protein D amidase enhancer LytB N-terminal" evidence="1">
    <location>
        <begin position="128"/>
        <end position="214"/>
    </location>
</feature>
<dbReference type="OrthoDB" id="9794671at2"/>
<dbReference type="HOGENOM" id="CLU_021203_3_3_3"/>
<dbReference type="RefSeq" id="WP_011820812.1">
    <property type="nucleotide sequence ID" value="NC_008817.1"/>
</dbReference>
<gene>
    <name evidence="2" type="primary">spoIID</name>
    <name evidence="2" type="ordered locus">P9515_15091</name>
</gene>
<dbReference type="eggNOG" id="COG2385">
    <property type="taxonomic scope" value="Bacteria"/>
</dbReference>
<dbReference type="InterPro" id="IPR013693">
    <property type="entry name" value="SpoIID/LytB_N"/>
</dbReference>
<dbReference type="InterPro" id="IPR013486">
    <property type="entry name" value="SpoIID/LytB"/>
</dbReference>
<dbReference type="Pfam" id="PF08486">
    <property type="entry name" value="SpoIID"/>
    <property type="match status" value="1"/>
</dbReference>
<dbReference type="NCBIfam" id="TIGR02669">
    <property type="entry name" value="SpoIID_LytB"/>
    <property type="match status" value="1"/>
</dbReference>
<dbReference type="KEGG" id="pmc:P9515_15091"/>
<dbReference type="GO" id="GO:0030435">
    <property type="term" value="P:sporulation resulting in formation of a cellular spore"/>
    <property type="evidence" value="ECO:0007669"/>
    <property type="project" value="InterPro"/>
</dbReference>